<dbReference type="InterPro" id="IPR036322">
    <property type="entry name" value="WD40_repeat_dom_sf"/>
</dbReference>
<organism evidence="12 13">
    <name type="scientific">Ignelater luminosus</name>
    <name type="common">Cucubano</name>
    <name type="synonym">Pyrophorus luminosus</name>
    <dbReference type="NCBI Taxonomy" id="2038154"/>
    <lineage>
        <taxon>Eukaryota</taxon>
        <taxon>Metazoa</taxon>
        <taxon>Ecdysozoa</taxon>
        <taxon>Arthropoda</taxon>
        <taxon>Hexapoda</taxon>
        <taxon>Insecta</taxon>
        <taxon>Pterygota</taxon>
        <taxon>Neoptera</taxon>
        <taxon>Endopterygota</taxon>
        <taxon>Coleoptera</taxon>
        <taxon>Polyphaga</taxon>
        <taxon>Elateriformia</taxon>
        <taxon>Elateroidea</taxon>
        <taxon>Elateridae</taxon>
        <taxon>Agrypninae</taxon>
        <taxon>Pyrophorini</taxon>
        <taxon>Ignelater</taxon>
    </lineage>
</organism>
<dbReference type="PROSITE" id="PS50178">
    <property type="entry name" value="ZF_FYVE"/>
    <property type="match status" value="1"/>
</dbReference>
<evidence type="ECO:0000313" key="12">
    <source>
        <dbReference type="EMBL" id="KAF2904996.1"/>
    </source>
</evidence>
<dbReference type="InterPro" id="IPR011989">
    <property type="entry name" value="ARM-like"/>
</dbReference>
<dbReference type="InterPro" id="IPR056252">
    <property type="entry name" value="Alfy-like_Arm-like"/>
</dbReference>
<gene>
    <name evidence="12" type="ORF">ILUMI_01180</name>
</gene>
<comment type="caution">
    <text evidence="12">The sequence shown here is derived from an EMBL/GenBank/DDBJ whole genome shotgun (WGS) entry which is preliminary data.</text>
</comment>
<evidence type="ECO:0000259" key="10">
    <source>
        <dbReference type="PROSITE" id="PS50197"/>
    </source>
</evidence>
<evidence type="ECO:0000259" key="11">
    <source>
        <dbReference type="PROSITE" id="PS51783"/>
    </source>
</evidence>
<feature type="compositionally biased region" description="Low complexity" evidence="8">
    <location>
        <begin position="2832"/>
        <end position="2845"/>
    </location>
</feature>
<evidence type="ECO:0000259" key="9">
    <source>
        <dbReference type="PROSITE" id="PS50178"/>
    </source>
</evidence>
<dbReference type="PROSITE" id="PS00678">
    <property type="entry name" value="WD_REPEATS_1"/>
    <property type="match status" value="1"/>
</dbReference>
<dbReference type="SUPFAM" id="SSF50729">
    <property type="entry name" value="PH domain-like"/>
    <property type="match status" value="1"/>
</dbReference>
<dbReference type="InterPro" id="IPR015943">
    <property type="entry name" value="WD40/YVTN_repeat-like_dom_sf"/>
</dbReference>
<dbReference type="Pfam" id="PF01363">
    <property type="entry name" value="FYVE"/>
    <property type="match status" value="1"/>
</dbReference>
<evidence type="ECO:0000256" key="6">
    <source>
        <dbReference type="PROSITE-ProRule" id="PRU00091"/>
    </source>
</evidence>
<feature type="domain" description="FYVE-type" evidence="9">
    <location>
        <begin position="3025"/>
        <end position="3085"/>
    </location>
</feature>
<keyword evidence="13" id="KW-1185">Reference proteome</keyword>
<dbReference type="EMBL" id="VTPC01000626">
    <property type="protein sequence ID" value="KAF2904996.1"/>
    <property type="molecule type" value="Genomic_DNA"/>
</dbReference>
<dbReference type="SUPFAM" id="SSF81837">
    <property type="entry name" value="BEACH domain"/>
    <property type="match status" value="1"/>
</dbReference>
<dbReference type="Gene3D" id="1.10.1540.10">
    <property type="entry name" value="BEACH domain"/>
    <property type="match status" value="1"/>
</dbReference>
<keyword evidence="4 6" id="KW-0863">Zinc-finger</keyword>
<evidence type="ECO:0008006" key="14">
    <source>
        <dbReference type="Google" id="ProtNLM"/>
    </source>
</evidence>
<dbReference type="InterPro" id="IPR017455">
    <property type="entry name" value="Znf_FYVE-rel"/>
</dbReference>
<feature type="compositionally biased region" description="Acidic residues" evidence="8">
    <location>
        <begin position="2025"/>
        <end position="2037"/>
    </location>
</feature>
<feature type="compositionally biased region" description="Low complexity" evidence="8">
    <location>
        <begin position="484"/>
        <end position="496"/>
    </location>
</feature>
<dbReference type="InterPro" id="IPR000306">
    <property type="entry name" value="Znf_FYVE"/>
</dbReference>
<dbReference type="InterPro" id="IPR016024">
    <property type="entry name" value="ARM-type_fold"/>
</dbReference>
<evidence type="ECO:0000256" key="2">
    <source>
        <dbReference type="ARBA" id="ARBA00022723"/>
    </source>
</evidence>
<dbReference type="SUPFAM" id="SSF49899">
    <property type="entry name" value="Concanavalin A-like lectins/glucanases"/>
    <property type="match status" value="1"/>
</dbReference>
<feature type="region of interest" description="Disordered" evidence="8">
    <location>
        <begin position="1995"/>
        <end position="2044"/>
    </location>
</feature>
<dbReference type="InterPro" id="IPR051944">
    <property type="entry name" value="BEACH_domain_protein"/>
</dbReference>
<feature type="compositionally biased region" description="Basic and acidic residues" evidence="8">
    <location>
        <begin position="2846"/>
        <end position="2877"/>
    </location>
</feature>
<dbReference type="InterPro" id="IPR036372">
    <property type="entry name" value="BEACH_dom_sf"/>
</dbReference>
<dbReference type="GO" id="GO:0008270">
    <property type="term" value="F:zinc ion binding"/>
    <property type="evidence" value="ECO:0007669"/>
    <property type="project" value="UniProtKB-KW"/>
</dbReference>
<evidence type="ECO:0000256" key="1">
    <source>
        <dbReference type="ARBA" id="ARBA00022574"/>
    </source>
</evidence>
<keyword evidence="3" id="KW-0677">Repeat</keyword>
<evidence type="ECO:0000256" key="8">
    <source>
        <dbReference type="SAM" id="MobiDB-lite"/>
    </source>
</evidence>
<feature type="region of interest" description="Disordered" evidence="8">
    <location>
        <begin position="2832"/>
        <end position="2928"/>
    </location>
</feature>
<protein>
    <recommendedName>
        <fullName evidence="14">WD repeat and FYVE domain containing 3</fullName>
    </recommendedName>
</protein>
<dbReference type="Pfam" id="PF14844">
    <property type="entry name" value="PH_BEACH"/>
    <property type="match status" value="1"/>
</dbReference>
<dbReference type="InterPro" id="IPR023362">
    <property type="entry name" value="PH-BEACH_dom"/>
</dbReference>
<dbReference type="FunFam" id="1.10.1540.10:FF:000002">
    <property type="entry name" value="WD repeat and FYVE domain containing 3"/>
    <property type="match status" value="1"/>
</dbReference>
<keyword evidence="2" id="KW-0479">Metal-binding</keyword>
<evidence type="ECO:0000256" key="5">
    <source>
        <dbReference type="ARBA" id="ARBA00022833"/>
    </source>
</evidence>
<dbReference type="Gene3D" id="2.30.29.30">
    <property type="entry name" value="Pleckstrin-homology domain (PH domain)/Phosphotyrosine-binding domain (PTB)"/>
    <property type="match status" value="1"/>
</dbReference>
<dbReference type="Pfam" id="PF02138">
    <property type="entry name" value="Beach"/>
    <property type="match status" value="1"/>
</dbReference>
<dbReference type="SUPFAM" id="SSF57903">
    <property type="entry name" value="FYVE/PHD zinc finger"/>
    <property type="match status" value="1"/>
</dbReference>
<evidence type="ECO:0000256" key="3">
    <source>
        <dbReference type="ARBA" id="ARBA00022737"/>
    </source>
</evidence>
<dbReference type="Pfam" id="PF00400">
    <property type="entry name" value="WD40"/>
    <property type="match status" value="2"/>
</dbReference>
<dbReference type="SUPFAM" id="SSF50978">
    <property type="entry name" value="WD40 repeat-like"/>
    <property type="match status" value="1"/>
</dbReference>
<dbReference type="InterPro" id="IPR019775">
    <property type="entry name" value="WD40_repeat_CS"/>
</dbReference>
<dbReference type="CDD" id="cd15719">
    <property type="entry name" value="FYVE_WDFY3"/>
    <property type="match status" value="1"/>
</dbReference>
<name>A0A8K0GMH1_IGNLU</name>
<feature type="compositionally biased region" description="Basic and acidic residues" evidence="8">
    <location>
        <begin position="2785"/>
        <end position="2798"/>
    </location>
</feature>
<dbReference type="Pfam" id="PF23295">
    <property type="entry name" value="Arm_4"/>
    <property type="match status" value="1"/>
</dbReference>
<dbReference type="Gene3D" id="2.130.10.10">
    <property type="entry name" value="YVTN repeat-like/Quinoprotein amine dehydrogenase"/>
    <property type="match status" value="1"/>
</dbReference>
<dbReference type="InterPro" id="IPR000409">
    <property type="entry name" value="BEACH_dom"/>
</dbReference>
<dbReference type="InterPro" id="IPR013083">
    <property type="entry name" value="Znf_RING/FYVE/PHD"/>
</dbReference>
<reference evidence="12" key="1">
    <citation type="submission" date="2019-08" db="EMBL/GenBank/DDBJ databases">
        <title>The genome of the North American firefly Photinus pyralis.</title>
        <authorList>
            <consortium name="Photinus pyralis genome working group"/>
            <person name="Fallon T.R."/>
            <person name="Sander Lower S.E."/>
            <person name="Weng J.-K."/>
        </authorList>
    </citation>
    <scope>NUCLEOTIDE SEQUENCE</scope>
    <source>
        <strain evidence="12">TRF0915ILg1</strain>
        <tissue evidence="12">Whole body</tissue>
    </source>
</reference>
<evidence type="ECO:0000256" key="7">
    <source>
        <dbReference type="PROSITE-ProRule" id="PRU00221"/>
    </source>
</evidence>
<evidence type="ECO:0000256" key="4">
    <source>
        <dbReference type="ARBA" id="ARBA00022771"/>
    </source>
</evidence>
<keyword evidence="1 7" id="KW-0853">WD repeat</keyword>
<dbReference type="Proteomes" id="UP000801492">
    <property type="component" value="Unassembled WGS sequence"/>
</dbReference>
<feature type="domain" description="BEACH" evidence="10">
    <location>
        <begin position="2204"/>
        <end position="2497"/>
    </location>
</feature>
<dbReference type="InterPro" id="IPR013320">
    <property type="entry name" value="ConA-like_dom_sf"/>
</dbReference>
<evidence type="ECO:0000313" key="13">
    <source>
        <dbReference type="Proteomes" id="UP000801492"/>
    </source>
</evidence>
<feature type="compositionally biased region" description="Basic residues" evidence="8">
    <location>
        <begin position="2890"/>
        <end position="2900"/>
    </location>
</feature>
<proteinExistence type="predicted"/>
<dbReference type="SUPFAM" id="SSF48371">
    <property type="entry name" value="ARM repeat"/>
    <property type="match status" value="1"/>
</dbReference>
<dbReference type="CDD" id="cd01201">
    <property type="entry name" value="PH_BEACH"/>
    <property type="match status" value="1"/>
</dbReference>
<dbReference type="InterPro" id="IPR001680">
    <property type="entry name" value="WD40_rpt"/>
</dbReference>
<feature type="domain" description="BEACH-type PH" evidence="11">
    <location>
        <begin position="2051"/>
        <end position="2176"/>
    </location>
</feature>
<dbReference type="Gene3D" id="1.25.10.10">
    <property type="entry name" value="Leucine-rich Repeat Variant"/>
    <property type="match status" value="1"/>
</dbReference>
<dbReference type="PROSITE" id="PS50197">
    <property type="entry name" value="BEACH"/>
    <property type="match status" value="1"/>
</dbReference>
<feature type="non-terminal residue" evidence="12">
    <location>
        <position position="3088"/>
    </location>
</feature>
<dbReference type="SMART" id="SM01026">
    <property type="entry name" value="Beach"/>
    <property type="match status" value="1"/>
</dbReference>
<feature type="region of interest" description="Disordered" evidence="8">
    <location>
        <begin position="2779"/>
        <end position="2809"/>
    </location>
</feature>
<dbReference type="OrthoDB" id="10018316at2759"/>
<dbReference type="PROSITE" id="PS50294">
    <property type="entry name" value="WD_REPEATS_REGION"/>
    <property type="match status" value="1"/>
</dbReference>
<dbReference type="Gene3D" id="3.30.40.10">
    <property type="entry name" value="Zinc/RING finger domain, C3HC4 (zinc finger)"/>
    <property type="match status" value="1"/>
</dbReference>
<dbReference type="SMART" id="SM00320">
    <property type="entry name" value="WD40"/>
    <property type="match status" value="5"/>
</dbReference>
<accession>A0A8K0GMH1</accession>
<feature type="repeat" description="WD" evidence="7">
    <location>
        <begin position="2647"/>
        <end position="2680"/>
    </location>
</feature>
<dbReference type="PANTHER" id="PTHR46108:SF4">
    <property type="entry name" value="BLUE CHEESE"/>
    <property type="match status" value="1"/>
</dbReference>
<dbReference type="InterPro" id="IPR011011">
    <property type="entry name" value="Znf_FYVE_PHD"/>
</dbReference>
<dbReference type="CDD" id="cd06071">
    <property type="entry name" value="Beach"/>
    <property type="match status" value="1"/>
</dbReference>
<dbReference type="PROSITE" id="PS51783">
    <property type="entry name" value="PH_BEACH"/>
    <property type="match status" value="1"/>
</dbReference>
<feature type="region of interest" description="Disordered" evidence="8">
    <location>
        <begin position="482"/>
        <end position="504"/>
    </location>
</feature>
<dbReference type="SMART" id="SM00064">
    <property type="entry name" value="FYVE"/>
    <property type="match status" value="1"/>
</dbReference>
<dbReference type="PROSITE" id="PS50082">
    <property type="entry name" value="WD_REPEATS_2"/>
    <property type="match status" value="1"/>
</dbReference>
<sequence length="3088" mass="346693">LENERSNEAQESVRNLVLMVTSLCMCGYIELKPSQASTGSLFQMQGFTLPQPSGRGTSVRNIQAFHVLQSTFLKSNSPLLCCTILDAISSIYHADNANYFILENQNTLSQFTEKIHHKSPDIQQKLFQLIEFLVFQLNFVPCKELISMSIFLKTHSLNHVECSIMCMQTLLNILKHNQIFKDVYREVGMLEVFVTCLDRYAKLMETKKNAHDNNKEYTIPTGQEKLGGMVMEALTLLLSSSAANANVLRECGGAKCVHGLVAYQDCRYTALGIIRELVLTTGGDDDMAQLLATLHSAPNTALQLKIDILKALLLCLRDSHRTRTVFRKVNGFVYVTSVLLSLENRLTKRETNSEVLNLLYIVFHTINTAMRFEPANAKFFYHEICMTSLCDTLRLLGCFYSEKISYIFECDYELSNNALQDSYHNLFVNGILNPMFPENISPTLCYIVIIYRLLYDVTLDLFDKPNLSAGLLNMKSPSLTKQISNESQTSNSNTSTGKRSTVNSLNLNPPAPDPIIVHPGVVVVMLQLLPCIQDKDTEAALGLQQYVAEIIKSLVRSERNQQVMCESGFVGHLLSVGSIPLQNENHPLHFPLQYMLERLAAQALEPTDLRKFLRLGNPLSCLSLGCSEPGGGPVPLTRIKTLVSMTTPKDFRTQSSYTLPPFVEFDMSAEGFGCLYMPSIAPQSSSGPSVVTGLDSSVLGGIGSGDRMFPPQTGLSYSTWICVDKFSDPRTDPHCVRLLTLVRNLNSTRDDHLVCLSVVLSARDKAIIVSTQETHIPHHIGEWEPEGSGEYGARVWCPDILQEGQWHHLVVVLNRAVLKNSSFSLYLDGQHMHTQKLHYISQNPGGGSANLTVASSVYGFIGTPPAWRRYSKLCWKQGPCHLIEEVLQPVTVTQIYQLGPHYMGSFQAPPLHSSEPIQPLLSEEKVIFGLNAKAVSQLTLSKIRKVYSRTDNKSIAKQLGMSSHENATPIKILHNSAGHLSGPSRTLGGVVIGYLGVRVFCARPVANVVDTVGGCSVLLGLIAMAQDVESLYAGVKALVCVVRGNKVAQAEMDRKRGYQTLAMLLRRKRPLLNSHILHLAFSLVGTVDSGRETSAIPNLTAFQDLLCDLDVWHEAPGELLRSHLEHLYELAAESSEKRNNIWVMRDLQLVTKLLHITPDLKHQATRQVLFSLLSILLGGQPRQSDLLWFGQFIAATLPASSTPGEKNINLRETDNEKEGEGEHIILRNRCLSLMHSMLFTSRNSVSVMVCDEIVRTLGFDWVLLFMQSHLHSTTVIWALRILVVLCSTSALMNRFREGSSNGGWLHHTEQVTHNKMTVVLGYQLNSAHGTDIKSEALHVPGFQVLGWLLPSHLDVPEIYFLLTALMMGQPVKLLPANCNKFDLDSVWAYLWGMPLNSQPVSSIAPRVNLCSESVVVLLGMARAMLHTDQNILPDWLKDHPISIIQVLFSLYHNMPDFMPIFMSAEVLGALAGVLFPLSNSINDSGESSGGSTPAGDESEAIIVVPKTPTEESFLTTHPARQFIIDFIRVIVVDSLSLSVTGKAAPVIDLVLDAYPENSSLSQQTCYQTEILVTLMDHLLAADMLVGDQAAIPIVPLPNAHVHHVAPNVFYLTARIVDKLWQGSLTKDPHDVFDFIVKLIGQTKRRSGSVSLECLYHCLNRCILFLLSRPTDSIADQMSVLEALHKLTTNRLIVFGAGNHELDFIGCLTYCLLQLTADMKIMLDSNMRTMWHVNPASDLESRDERLNQHQARNLMAGAALRVWEELYVCKKPAIEEVFKVTLTVTSQNAKAPDLTVMREQVCEAATKLWLNYVDAERKATYRVPWELHNQIQSKIHKVTGGLTRLASRTKVKRDEVARVKVHMGKRQTLQWMLNHVNLIKALADMRRNQHQNTTQHTQRYVHQEWLQTENELTRERGLWGPPEPSHLDKWMLDVTEGPHRMRKKTMKNDLFYLHYPYRPEHEKGTLKYKVATSYHSKEYYNAVQLRQLNGVSGLVEPEKRDDSLSEEPTPMPLAVPPLARLKSEPDDAQEENEVEEESTPPPDNQTLLRLLEENEKITYMFRCARIQGLDTTEGLLLFGQEHCYVVDGFTLQKNREIRDIDSVLNEGYEPILPNPGSPRRSRAMRQCSKFSYEDIREVHKRRYLLQPMALEVFSGDGRNYLLAFPRKVRNKVYQRFMATATGIADSAQQSVAGQKRTANVEQAAGLLSNLIGETSVTQRWVRGEISNFQYLMHLNTLAGRSYNDLMQYPVFPWILADYDSEELDLNDPYTFRDFTKPMGAQSPERLEQFKKRFKEWDDPHGETPPYHFGTHYSSAMIVCSYLVRLETFTQHFLRLQGGHFDLADRMFHSVKEAWLSASKHNMADVKELIPEFFYLPEFLCNSNQFDLGVKQSGVALGDVVLPPWAKQDPREFIRVHRMALECDYVSQNLHHWIDLIFGYKQQGQAAIEAVNVFHHLFYEGNVDIYNIDDPLKKNATIGFINNFGQIPKQLFKKPHPCKKMGGNNSRTSVIDTGALVQALTLPPPERLFFHHLDNLRPSLQAIKEVKSPVGQILHVDKSVLAVEQNKVLMPPSYNKYVAWGFADHSLRIGNYDSDKAVFVCETVVQNSGEIVACVCPSAKLIVTAGTSTVVTVWEYEARKKHLSIKHNLYAHTDAVTCLAASPAYNVIVSGSRDSTAVIWDLCRGLFVRQLRGHAGPVAAVAVNDLTGDIATCAATWLHIWSINGDELASVNTCVGRADRMQQILCVAFSQTHEWDAQNVIMTGSTDGVARMWSIDYVQVPDEEEKDKDKTATNKEETKPTAEQIKTNEVAKPLPIHSRLVKQINVSNDSIGSGLIKSGSESSLSEDSTVRRGSIERQRSGEMSSKEWRTKQQEEKDTCSDTEEVTPPVPPVRRRSRIHASPRKSEGGNSADNISLEVDDGSGMRTSKSDTSLTDSFIIIPEPRKRPVNPHSALRPGFKWQRQLVFRSKLTMHTAYDRKDNAEPASITALAVSRDHRTVYVGDARGRVFSWSVCDVPGRAADHWLKDEGADFCAGCTIRFTIYERKHHCRNCGQVFCSKCSKFESEISRLRIFKPVRVCQSCYATLKTER</sequence>
<dbReference type="InterPro" id="IPR011993">
    <property type="entry name" value="PH-like_dom_sf"/>
</dbReference>
<dbReference type="PANTHER" id="PTHR46108">
    <property type="entry name" value="BLUE CHEESE"/>
    <property type="match status" value="1"/>
</dbReference>
<keyword evidence="5" id="KW-0862">Zinc</keyword>